<dbReference type="CDD" id="cd05013">
    <property type="entry name" value="SIS_RpiR"/>
    <property type="match status" value="1"/>
</dbReference>
<feature type="domain" description="HTH rpiR-type" evidence="4">
    <location>
        <begin position="1"/>
        <end position="77"/>
    </location>
</feature>
<dbReference type="GO" id="GO:0003700">
    <property type="term" value="F:DNA-binding transcription factor activity"/>
    <property type="evidence" value="ECO:0007669"/>
    <property type="project" value="InterPro"/>
</dbReference>
<dbReference type="InterPro" id="IPR036388">
    <property type="entry name" value="WH-like_DNA-bd_sf"/>
</dbReference>
<evidence type="ECO:0000256" key="3">
    <source>
        <dbReference type="ARBA" id="ARBA00023163"/>
    </source>
</evidence>
<dbReference type="PANTHER" id="PTHR30514">
    <property type="entry name" value="GLUCOKINASE"/>
    <property type="match status" value="1"/>
</dbReference>
<dbReference type="InterPro" id="IPR001347">
    <property type="entry name" value="SIS_dom"/>
</dbReference>
<feature type="domain" description="SIS" evidence="5">
    <location>
        <begin position="123"/>
        <end position="264"/>
    </location>
</feature>
<keyword evidence="7" id="KW-1185">Reference proteome</keyword>
<evidence type="ECO:0000256" key="2">
    <source>
        <dbReference type="ARBA" id="ARBA00023125"/>
    </source>
</evidence>
<dbReference type="InterPro" id="IPR047640">
    <property type="entry name" value="RpiR-like"/>
</dbReference>
<keyword evidence="3" id="KW-0804">Transcription</keyword>
<dbReference type="InterPro" id="IPR046348">
    <property type="entry name" value="SIS_dom_sf"/>
</dbReference>
<dbReference type="SUPFAM" id="SSF46689">
    <property type="entry name" value="Homeodomain-like"/>
    <property type="match status" value="1"/>
</dbReference>
<dbReference type="Pfam" id="PF01418">
    <property type="entry name" value="HTH_6"/>
    <property type="match status" value="1"/>
</dbReference>
<dbReference type="RefSeq" id="WP_054651522.1">
    <property type="nucleotide sequence ID" value="NZ_AZFJ01000036.1"/>
</dbReference>
<dbReference type="AlphaFoldDB" id="A0A0R1U0S8"/>
<dbReference type="PROSITE" id="PS51464">
    <property type="entry name" value="SIS"/>
    <property type="match status" value="1"/>
</dbReference>
<gene>
    <name evidence="6" type="ORF">FC50_GL000205</name>
</gene>
<keyword evidence="2" id="KW-0238">DNA-binding</keyword>
<evidence type="ECO:0000313" key="6">
    <source>
        <dbReference type="EMBL" id="KRL87004.1"/>
    </source>
</evidence>
<dbReference type="GO" id="GO:0016853">
    <property type="term" value="F:isomerase activity"/>
    <property type="evidence" value="ECO:0007669"/>
    <property type="project" value="UniProtKB-KW"/>
</dbReference>
<evidence type="ECO:0000256" key="1">
    <source>
        <dbReference type="ARBA" id="ARBA00023015"/>
    </source>
</evidence>
<keyword evidence="1" id="KW-0805">Transcription regulation</keyword>
<protein>
    <submittedName>
        <fullName evidence="6">Bifunctional RpiR family transcriptional regulator sugar isomerase</fullName>
    </submittedName>
</protein>
<name>A0A0R1U0S8_9LACO</name>
<dbReference type="OrthoDB" id="370421at2"/>
<proteinExistence type="predicted"/>
<dbReference type="Gene3D" id="3.40.50.10490">
    <property type="entry name" value="Glucose-6-phosphate isomerase like protein, domain 1"/>
    <property type="match status" value="1"/>
</dbReference>
<dbReference type="InterPro" id="IPR009057">
    <property type="entry name" value="Homeodomain-like_sf"/>
</dbReference>
<sequence length="290" mass="31918">MTVKGTITSMRDDLSGAERKVADYIVHNPENVLAMNGHQLASAAGTSAPTVSRLVKRLGFDTYTQLKVQLGADQGAGAGEFNGDEEIRAHESLKSITTKLLQNAERSLHETIDQVRDDDVNLLVTKLEQADLILCFGVGASYLVAQNIAQKWSRIGSDVIASDDLNQILPLAVNKQKKIVFWFISNSGESPEAVMGARMARQQGVTTVALTKLGDNSLVRNADIVVQTSQPAEATIRFAATQSLHAQFMLIDTIYYAYVSKHYDDAKQRITDSRSLLAEYKRRFMDSTHN</sequence>
<dbReference type="InterPro" id="IPR000281">
    <property type="entry name" value="HTH_RpiR"/>
</dbReference>
<dbReference type="Gene3D" id="1.10.10.10">
    <property type="entry name" value="Winged helix-like DNA-binding domain superfamily/Winged helix DNA-binding domain"/>
    <property type="match status" value="1"/>
</dbReference>
<evidence type="ECO:0000259" key="5">
    <source>
        <dbReference type="PROSITE" id="PS51464"/>
    </source>
</evidence>
<dbReference type="PANTHER" id="PTHR30514:SF1">
    <property type="entry name" value="HTH-TYPE TRANSCRIPTIONAL REGULATOR HEXR-RELATED"/>
    <property type="match status" value="1"/>
</dbReference>
<accession>A0A0R1U0S8</accession>
<evidence type="ECO:0000259" key="4">
    <source>
        <dbReference type="PROSITE" id="PS51071"/>
    </source>
</evidence>
<reference evidence="6 7" key="1">
    <citation type="journal article" date="2015" name="Genome Announc.">
        <title>Expanding the biotechnology potential of lactobacilli through comparative genomics of 213 strains and associated genera.</title>
        <authorList>
            <person name="Sun Z."/>
            <person name="Harris H.M."/>
            <person name="McCann A."/>
            <person name="Guo C."/>
            <person name="Argimon S."/>
            <person name="Zhang W."/>
            <person name="Yang X."/>
            <person name="Jeffery I.B."/>
            <person name="Cooney J.C."/>
            <person name="Kagawa T.F."/>
            <person name="Liu W."/>
            <person name="Song Y."/>
            <person name="Salvetti E."/>
            <person name="Wrobel A."/>
            <person name="Rasinkangas P."/>
            <person name="Parkhill J."/>
            <person name="Rea M.C."/>
            <person name="O'Sullivan O."/>
            <person name="Ritari J."/>
            <person name="Douillard F.P."/>
            <person name="Paul Ross R."/>
            <person name="Yang R."/>
            <person name="Briner A.E."/>
            <person name="Felis G.E."/>
            <person name="de Vos W.M."/>
            <person name="Barrangou R."/>
            <person name="Klaenhammer T.R."/>
            <person name="Caufield P.W."/>
            <person name="Cui Y."/>
            <person name="Zhang H."/>
            <person name="O'Toole P.W."/>
        </authorList>
    </citation>
    <scope>NUCLEOTIDE SEQUENCE [LARGE SCALE GENOMIC DNA]</scope>
    <source>
        <strain evidence="6 7">DSM 15945</strain>
    </source>
</reference>
<dbReference type="STRING" id="1423783.FC50_GL000205"/>
<keyword evidence="6" id="KW-0413">Isomerase</keyword>
<evidence type="ECO:0000313" key="7">
    <source>
        <dbReference type="Proteomes" id="UP000051922"/>
    </source>
</evidence>
<dbReference type="InterPro" id="IPR035472">
    <property type="entry name" value="RpiR-like_SIS"/>
</dbReference>
<dbReference type="EMBL" id="AZFJ01000036">
    <property type="protein sequence ID" value="KRL87004.1"/>
    <property type="molecule type" value="Genomic_DNA"/>
</dbReference>
<dbReference type="Pfam" id="PF01380">
    <property type="entry name" value="SIS"/>
    <property type="match status" value="1"/>
</dbReference>
<dbReference type="PROSITE" id="PS51071">
    <property type="entry name" value="HTH_RPIR"/>
    <property type="match status" value="1"/>
</dbReference>
<dbReference type="SUPFAM" id="SSF53697">
    <property type="entry name" value="SIS domain"/>
    <property type="match status" value="1"/>
</dbReference>
<dbReference type="PATRIC" id="fig|1423783.4.peg.214"/>
<organism evidence="6 7">
    <name type="scientific">Lacticaseibacillus pantheris DSM 15945 = JCM 12539 = NBRC 106106</name>
    <dbReference type="NCBI Taxonomy" id="1423783"/>
    <lineage>
        <taxon>Bacteria</taxon>
        <taxon>Bacillati</taxon>
        <taxon>Bacillota</taxon>
        <taxon>Bacilli</taxon>
        <taxon>Lactobacillales</taxon>
        <taxon>Lactobacillaceae</taxon>
        <taxon>Lacticaseibacillus</taxon>
    </lineage>
</organism>
<dbReference type="GO" id="GO:1901135">
    <property type="term" value="P:carbohydrate derivative metabolic process"/>
    <property type="evidence" value="ECO:0007669"/>
    <property type="project" value="InterPro"/>
</dbReference>
<dbReference type="GO" id="GO:0003677">
    <property type="term" value="F:DNA binding"/>
    <property type="evidence" value="ECO:0007669"/>
    <property type="project" value="UniProtKB-KW"/>
</dbReference>
<dbReference type="GO" id="GO:0097367">
    <property type="term" value="F:carbohydrate derivative binding"/>
    <property type="evidence" value="ECO:0007669"/>
    <property type="project" value="InterPro"/>
</dbReference>
<dbReference type="Proteomes" id="UP000051922">
    <property type="component" value="Unassembled WGS sequence"/>
</dbReference>
<comment type="caution">
    <text evidence="6">The sequence shown here is derived from an EMBL/GenBank/DDBJ whole genome shotgun (WGS) entry which is preliminary data.</text>
</comment>